<dbReference type="Proteomes" id="UP000054321">
    <property type="component" value="Unassembled WGS sequence"/>
</dbReference>
<name>A0A0C3C3P7_OIDMZ</name>
<protein>
    <submittedName>
        <fullName evidence="1">Uncharacterized protein</fullName>
    </submittedName>
</protein>
<dbReference type="AlphaFoldDB" id="A0A0C3C3P7"/>
<reference evidence="2" key="2">
    <citation type="submission" date="2015-01" db="EMBL/GenBank/DDBJ databases">
        <title>Evolutionary Origins and Diversification of the Mycorrhizal Mutualists.</title>
        <authorList>
            <consortium name="DOE Joint Genome Institute"/>
            <consortium name="Mycorrhizal Genomics Consortium"/>
            <person name="Kohler A."/>
            <person name="Kuo A."/>
            <person name="Nagy L.G."/>
            <person name="Floudas D."/>
            <person name="Copeland A."/>
            <person name="Barry K.W."/>
            <person name="Cichocki N."/>
            <person name="Veneault-Fourrey C."/>
            <person name="LaButti K."/>
            <person name="Lindquist E.A."/>
            <person name="Lipzen A."/>
            <person name="Lundell T."/>
            <person name="Morin E."/>
            <person name="Murat C."/>
            <person name="Riley R."/>
            <person name="Ohm R."/>
            <person name="Sun H."/>
            <person name="Tunlid A."/>
            <person name="Henrissat B."/>
            <person name="Grigoriev I.V."/>
            <person name="Hibbett D.S."/>
            <person name="Martin F."/>
        </authorList>
    </citation>
    <scope>NUCLEOTIDE SEQUENCE [LARGE SCALE GENOMIC DNA]</scope>
    <source>
        <strain evidence="2">Zn</strain>
    </source>
</reference>
<keyword evidence="2" id="KW-1185">Reference proteome</keyword>
<sequence length="258" mass="29425">MAELLRTLFNVKNMAAHETKREQAAEGFDFKLEQRHERLGGIWNEILIPDETWTSEAEKDGLNPFLAGYGLYKIHKNAKEPAFIVLLTGDETGNIRHSRDKLLSSLRPHHIRNGQEIVFHESNIVMNVVDALYNTFFTTLAPEKLFGYEDGKLSSACLYWKDPECAIRPIEADYIVGIGGQPRCLQDVSYICGITFRYPDTVPSERSYQKCFVHPECPAAYPLYPSGGVYHRNKTLGWQWSEGQNMQYGGEDMQLSVK</sequence>
<organism evidence="1 2">
    <name type="scientific">Oidiodendron maius (strain Zn)</name>
    <dbReference type="NCBI Taxonomy" id="913774"/>
    <lineage>
        <taxon>Eukaryota</taxon>
        <taxon>Fungi</taxon>
        <taxon>Dikarya</taxon>
        <taxon>Ascomycota</taxon>
        <taxon>Pezizomycotina</taxon>
        <taxon>Leotiomycetes</taxon>
        <taxon>Leotiomycetes incertae sedis</taxon>
        <taxon>Myxotrichaceae</taxon>
        <taxon>Oidiodendron</taxon>
    </lineage>
</organism>
<gene>
    <name evidence="1" type="ORF">OIDMADRAFT_35617</name>
</gene>
<dbReference type="InParanoid" id="A0A0C3C3P7"/>
<evidence type="ECO:0000313" key="1">
    <source>
        <dbReference type="EMBL" id="KIM93508.1"/>
    </source>
</evidence>
<evidence type="ECO:0000313" key="2">
    <source>
        <dbReference type="Proteomes" id="UP000054321"/>
    </source>
</evidence>
<dbReference type="HOGENOM" id="CLU_1078063_0_0_1"/>
<dbReference type="EMBL" id="KN832894">
    <property type="protein sequence ID" value="KIM93508.1"/>
    <property type="molecule type" value="Genomic_DNA"/>
</dbReference>
<dbReference type="OrthoDB" id="3435175at2759"/>
<reference evidence="1 2" key="1">
    <citation type="submission" date="2014-04" db="EMBL/GenBank/DDBJ databases">
        <authorList>
            <consortium name="DOE Joint Genome Institute"/>
            <person name="Kuo A."/>
            <person name="Martino E."/>
            <person name="Perotto S."/>
            <person name="Kohler A."/>
            <person name="Nagy L.G."/>
            <person name="Floudas D."/>
            <person name="Copeland A."/>
            <person name="Barry K.W."/>
            <person name="Cichocki N."/>
            <person name="Veneault-Fourrey C."/>
            <person name="LaButti K."/>
            <person name="Lindquist E.A."/>
            <person name="Lipzen A."/>
            <person name="Lundell T."/>
            <person name="Morin E."/>
            <person name="Murat C."/>
            <person name="Sun H."/>
            <person name="Tunlid A."/>
            <person name="Henrissat B."/>
            <person name="Grigoriev I.V."/>
            <person name="Hibbett D.S."/>
            <person name="Martin F."/>
            <person name="Nordberg H.P."/>
            <person name="Cantor M.N."/>
            <person name="Hua S.X."/>
        </authorList>
    </citation>
    <scope>NUCLEOTIDE SEQUENCE [LARGE SCALE GENOMIC DNA]</scope>
    <source>
        <strain evidence="1 2">Zn</strain>
    </source>
</reference>
<proteinExistence type="predicted"/>
<accession>A0A0C3C3P7</accession>